<dbReference type="EMBL" id="FCNP01000048">
    <property type="protein sequence ID" value="CVI62726.1"/>
    <property type="molecule type" value="Genomic_DNA"/>
</dbReference>
<dbReference type="GO" id="GO:0015171">
    <property type="term" value="F:amino acid transmembrane transporter activity"/>
    <property type="evidence" value="ECO:0007669"/>
    <property type="project" value="TreeGrafter"/>
</dbReference>
<gene>
    <name evidence="7" type="ORF">AGR7A_pAt10068</name>
</gene>
<accession>A0A1S7U731</accession>
<dbReference type="Proteomes" id="UP000192140">
    <property type="component" value="Unassembled WGS sequence"/>
</dbReference>
<dbReference type="RefSeq" id="WP_080854978.1">
    <property type="nucleotide sequence ID" value="NZ_LT009777.1"/>
</dbReference>
<dbReference type="PANTHER" id="PTHR30086:SF20">
    <property type="entry name" value="ARGININE EXPORTER PROTEIN ARGO-RELATED"/>
    <property type="match status" value="1"/>
</dbReference>
<keyword evidence="5 6" id="KW-0472">Membrane</keyword>
<evidence type="ECO:0000256" key="1">
    <source>
        <dbReference type="ARBA" id="ARBA00004651"/>
    </source>
</evidence>
<reference evidence="7" key="1">
    <citation type="submission" date="2016-01" db="EMBL/GenBank/DDBJ databases">
        <authorList>
            <person name="Regsiter A."/>
            <person name="william w."/>
        </authorList>
    </citation>
    <scope>NUCLEOTIDE SEQUENCE</scope>
    <source>
        <strain evidence="7">NCPPB 1641</strain>
    </source>
</reference>
<evidence type="ECO:0000256" key="4">
    <source>
        <dbReference type="ARBA" id="ARBA00022989"/>
    </source>
</evidence>
<feature type="transmembrane region" description="Helical" evidence="6">
    <location>
        <begin position="186"/>
        <end position="205"/>
    </location>
</feature>
<feature type="transmembrane region" description="Helical" evidence="6">
    <location>
        <begin position="6"/>
        <end position="29"/>
    </location>
</feature>
<keyword evidence="4 6" id="KW-1133">Transmembrane helix</keyword>
<proteinExistence type="predicted"/>
<comment type="subcellular location">
    <subcellularLocation>
        <location evidence="1">Cell membrane</location>
        <topology evidence="1">Multi-pass membrane protein</topology>
    </subcellularLocation>
</comment>
<keyword evidence="3 6" id="KW-0812">Transmembrane</keyword>
<organism evidence="7 8">
    <name type="scientific">Agrobacterium deltaense NCPPB 1641</name>
    <dbReference type="NCBI Taxonomy" id="1183425"/>
    <lineage>
        <taxon>Bacteria</taxon>
        <taxon>Pseudomonadati</taxon>
        <taxon>Pseudomonadota</taxon>
        <taxon>Alphaproteobacteria</taxon>
        <taxon>Hyphomicrobiales</taxon>
        <taxon>Rhizobiaceae</taxon>
        <taxon>Rhizobium/Agrobacterium group</taxon>
        <taxon>Agrobacterium</taxon>
    </lineage>
</organism>
<evidence type="ECO:0000313" key="7">
    <source>
        <dbReference type="EMBL" id="CVI62726.1"/>
    </source>
</evidence>
<evidence type="ECO:0000256" key="2">
    <source>
        <dbReference type="ARBA" id="ARBA00022475"/>
    </source>
</evidence>
<dbReference type="Pfam" id="PF01810">
    <property type="entry name" value="LysE"/>
    <property type="match status" value="1"/>
</dbReference>
<comment type="caution">
    <text evidence="7">The sequence shown here is derived from an EMBL/GenBank/DDBJ whole genome shotgun (WGS) entry which is preliminary data.</text>
</comment>
<feature type="transmembrane region" description="Helical" evidence="6">
    <location>
        <begin position="41"/>
        <end position="60"/>
    </location>
</feature>
<protein>
    <recommendedName>
        <fullName evidence="9">Threonine efflux protein</fullName>
    </recommendedName>
</protein>
<sequence>MEHLPEISLAFGAFVLGMFSPGPNILSVVGTSMTVSRKAGIALALGISAGSFLWASMTAIGLTALIAAYASVLTAIKIVGGFYLLWLAFKAFRSAASTKPIMDPAGLAEGKLRTYFLRGLTVQMTNPKAALTWIAIMSLGLAHSAPVSTALVIVVGTTILSVVGHIAYAFAFSTRRVVMAYDRARRWIDAGLGVFFTFAGIKLLTSKT</sequence>
<keyword evidence="2" id="KW-1003">Cell membrane</keyword>
<dbReference type="AlphaFoldDB" id="A0A1S7U731"/>
<name>A0A1S7U731_9HYPH</name>
<feature type="transmembrane region" description="Helical" evidence="6">
    <location>
        <begin position="151"/>
        <end position="174"/>
    </location>
</feature>
<evidence type="ECO:0000256" key="3">
    <source>
        <dbReference type="ARBA" id="ARBA00022692"/>
    </source>
</evidence>
<dbReference type="GO" id="GO:0005886">
    <property type="term" value="C:plasma membrane"/>
    <property type="evidence" value="ECO:0007669"/>
    <property type="project" value="UniProtKB-SubCell"/>
</dbReference>
<feature type="transmembrane region" description="Helical" evidence="6">
    <location>
        <begin position="66"/>
        <end position="89"/>
    </location>
</feature>
<evidence type="ECO:0008006" key="9">
    <source>
        <dbReference type="Google" id="ProtNLM"/>
    </source>
</evidence>
<evidence type="ECO:0000313" key="8">
    <source>
        <dbReference type="Proteomes" id="UP000192140"/>
    </source>
</evidence>
<keyword evidence="8" id="KW-1185">Reference proteome</keyword>
<dbReference type="InterPro" id="IPR001123">
    <property type="entry name" value="LeuE-type"/>
</dbReference>
<dbReference type="PANTHER" id="PTHR30086">
    <property type="entry name" value="ARGININE EXPORTER PROTEIN ARGO"/>
    <property type="match status" value="1"/>
</dbReference>
<evidence type="ECO:0000256" key="6">
    <source>
        <dbReference type="SAM" id="Phobius"/>
    </source>
</evidence>
<evidence type="ECO:0000256" key="5">
    <source>
        <dbReference type="ARBA" id="ARBA00023136"/>
    </source>
</evidence>